<evidence type="ECO:0000259" key="11">
    <source>
        <dbReference type="PROSITE" id="PS51371"/>
    </source>
</evidence>
<dbReference type="SUPFAM" id="SSF81340">
    <property type="entry name" value="Clc chloride channel"/>
    <property type="match status" value="1"/>
</dbReference>
<keyword evidence="7 9" id="KW-0868">Chloride</keyword>
<evidence type="ECO:0000256" key="3">
    <source>
        <dbReference type="ARBA" id="ARBA00022692"/>
    </source>
</evidence>
<dbReference type="OrthoDB" id="44789at2759"/>
<comment type="subcellular location">
    <subcellularLocation>
        <location evidence="1 9">Membrane</location>
        <topology evidence="1 9">Multi-pass membrane protein</topology>
    </subcellularLocation>
</comment>
<evidence type="ECO:0000256" key="10">
    <source>
        <dbReference type="SAM" id="MobiDB-lite"/>
    </source>
</evidence>
<dbReference type="Gene3D" id="1.10.3080.10">
    <property type="entry name" value="Clc chloride channel"/>
    <property type="match status" value="1"/>
</dbReference>
<evidence type="ECO:0000313" key="13">
    <source>
        <dbReference type="Proteomes" id="UP000799538"/>
    </source>
</evidence>
<feature type="transmembrane region" description="Helical" evidence="9">
    <location>
        <begin position="407"/>
        <end position="431"/>
    </location>
</feature>
<dbReference type="InterPro" id="IPR046342">
    <property type="entry name" value="CBS_dom_sf"/>
</dbReference>
<feature type="non-terminal residue" evidence="12">
    <location>
        <position position="963"/>
    </location>
</feature>
<dbReference type="GO" id="GO:0005886">
    <property type="term" value="C:plasma membrane"/>
    <property type="evidence" value="ECO:0007669"/>
    <property type="project" value="TreeGrafter"/>
</dbReference>
<feature type="compositionally biased region" description="Polar residues" evidence="10">
    <location>
        <begin position="823"/>
        <end position="837"/>
    </location>
</feature>
<evidence type="ECO:0000256" key="5">
    <source>
        <dbReference type="ARBA" id="ARBA00023065"/>
    </source>
</evidence>
<feature type="transmembrane region" description="Helical" evidence="9">
    <location>
        <begin position="578"/>
        <end position="599"/>
    </location>
</feature>
<keyword evidence="2 9" id="KW-0813">Transport</keyword>
<dbReference type="AlphaFoldDB" id="A0A6A6FZF3"/>
<evidence type="ECO:0000256" key="6">
    <source>
        <dbReference type="ARBA" id="ARBA00023136"/>
    </source>
</evidence>
<gene>
    <name evidence="12" type="ORF">BDZ85DRAFT_269512</name>
</gene>
<dbReference type="PRINTS" id="PR00762">
    <property type="entry name" value="CLCHANNEL"/>
</dbReference>
<feature type="transmembrane region" description="Helical" evidence="9">
    <location>
        <begin position="481"/>
        <end position="501"/>
    </location>
</feature>
<evidence type="ECO:0000256" key="9">
    <source>
        <dbReference type="RuleBase" id="RU361221"/>
    </source>
</evidence>
<keyword evidence="13" id="KW-1185">Reference proteome</keyword>
<evidence type="ECO:0000256" key="8">
    <source>
        <dbReference type="PROSITE-ProRule" id="PRU00703"/>
    </source>
</evidence>
<evidence type="ECO:0000256" key="1">
    <source>
        <dbReference type="ARBA" id="ARBA00004141"/>
    </source>
</evidence>
<feature type="region of interest" description="Disordered" evidence="10">
    <location>
        <begin position="821"/>
        <end position="846"/>
    </location>
</feature>
<feature type="region of interest" description="Disordered" evidence="10">
    <location>
        <begin position="1"/>
        <end position="50"/>
    </location>
</feature>
<comment type="caution">
    <text evidence="9">Lacks conserved residue(s) required for the propagation of feature annotation.</text>
</comment>
<dbReference type="GO" id="GO:0005769">
    <property type="term" value="C:early endosome"/>
    <property type="evidence" value="ECO:0007669"/>
    <property type="project" value="TreeGrafter"/>
</dbReference>
<feature type="transmembrane region" description="Helical" evidence="9">
    <location>
        <begin position="173"/>
        <end position="199"/>
    </location>
</feature>
<protein>
    <recommendedName>
        <fullName evidence="9">Chloride channel protein</fullName>
    </recommendedName>
</protein>
<feature type="compositionally biased region" description="Basic and acidic residues" evidence="10">
    <location>
        <begin position="36"/>
        <end position="50"/>
    </location>
</feature>
<keyword evidence="5 9" id="KW-0406">Ion transport</keyword>
<keyword evidence="4 9" id="KW-1133">Transmembrane helix</keyword>
<feature type="domain" description="CBS" evidence="11">
    <location>
        <begin position="897"/>
        <end position="957"/>
    </location>
</feature>
<accession>A0A6A6FZF3</accession>
<dbReference type="CDD" id="cd03684">
    <property type="entry name" value="ClC_3_like"/>
    <property type="match status" value="1"/>
</dbReference>
<dbReference type="InterPro" id="IPR001807">
    <property type="entry name" value="ClC"/>
</dbReference>
<dbReference type="InterPro" id="IPR014743">
    <property type="entry name" value="Cl-channel_core"/>
</dbReference>
<keyword evidence="6 9" id="KW-0472">Membrane</keyword>
<dbReference type="EMBL" id="ML992525">
    <property type="protein sequence ID" value="KAF2218892.1"/>
    <property type="molecule type" value="Genomic_DNA"/>
</dbReference>
<organism evidence="12 13">
    <name type="scientific">Elsinoe ampelina</name>
    <dbReference type="NCBI Taxonomy" id="302913"/>
    <lineage>
        <taxon>Eukaryota</taxon>
        <taxon>Fungi</taxon>
        <taxon>Dikarya</taxon>
        <taxon>Ascomycota</taxon>
        <taxon>Pezizomycotina</taxon>
        <taxon>Dothideomycetes</taxon>
        <taxon>Dothideomycetidae</taxon>
        <taxon>Myriangiales</taxon>
        <taxon>Elsinoaceae</taxon>
        <taxon>Elsinoe</taxon>
    </lineage>
</organism>
<evidence type="ECO:0000256" key="7">
    <source>
        <dbReference type="ARBA" id="ARBA00023214"/>
    </source>
</evidence>
<dbReference type="Proteomes" id="UP000799538">
    <property type="component" value="Unassembled WGS sequence"/>
</dbReference>
<name>A0A6A6FZF3_9PEZI</name>
<comment type="similarity">
    <text evidence="9">Belongs to the chloride channel (TC 2.A.49) family.</text>
</comment>
<dbReference type="InterPro" id="IPR000644">
    <property type="entry name" value="CBS_dom"/>
</dbReference>
<keyword evidence="8" id="KW-0129">CBS domain</keyword>
<dbReference type="PANTHER" id="PTHR45711:SF3">
    <property type="entry name" value="CLC CHANNEL"/>
    <property type="match status" value="1"/>
</dbReference>
<dbReference type="PANTHER" id="PTHR45711">
    <property type="entry name" value="CHLORIDE CHANNEL PROTEIN"/>
    <property type="match status" value="1"/>
</dbReference>
<dbReference type="FunFam" id="1.10.3080.10:FF:000013">
    <property type="entry name" value="Voltage-gated chloride channel (ClcA)"/>
    <property type="match status" value="1"/>
</dbReference>
<dbReference type="GO" id="GO:0005247">
    <property type="term" value="F:voltage-gated chloride channel activity"/>
    <property type="evidence" value="ECO:0007669"/>
    <property type="project" value="TreeGrafter"/>
</dbReference>
<evidence type="ECO:0000256" key="4">
    <source>
        <dbReference type="ARBA" id="ARBA00022989"/>
    </source>
</evidence>
<dbReference type="Pfam" id="PF00654">
    <property type="entry name" value="Voltage_CLC"/>
    <property type="match status" value="1"/>
</dbReference>
<feature type="transmembrane region" description="Helical" evidence="9">
    <location>
        <begin position="254"/>
        <end position="273"/>
    </location>
</feature>
<sequence>MPKSVASYVSFADRGYDEEEEYQGSRATSPRISRRHTGERPSDLDVHFRPRSGVDESTGLLSAADNHNSYTEAFTASAPTTPRHRMRRTRSYHSNWLNHSRHGSLGARVSRMFHGGEGEEEYFLQEDLSKSTLVDDRAWYDQFTSTDWVHDSIADAFRVKELRSRRDFVGRLLALYDAAQGWLLVAIIGVFTASVAYLIDVTEAFVFDIKTGYCTKGWYLSKRRCCNGVSKCDDWSRWSSLVRVNGQDDQGTDFIFFALWVIGLSALSCLVTLQTKTTISSALSLATLDENLGADHHKAGMSKDDEGEAQSDQRGAFDATVKKPMTYYPAAASGVAEVKVILSGFVLHGYLGVKTLVAKSIGLILSVGSGLSVGKEGPYVHIATCIGNISCRLFPKYHQNDGKRREALSAAAASGVAVAFGAPISGVLFSLEEVSYYFPPKTLFRTFFCCIVAALSLKFLNPYGTAKIVLFEVRYLTDWRFFEIVIFAFLGILGGVMGAMFIKMTGVWARTFRRIPAIKKYPLFEVLLVAVITAFTSFWNRYSRLPVAELLYELAAPCDAFTKDGTSLCPTQDRIPDVIRYLSIAFVIKAFLTTITFGVKVPAGIYVPSMVVGGLAGRIVGHSVQLLTLTYPDSPIWGGSPTVGNPESFVTPGIYALTAAGATMCGVTRLSVTLAVILFELTGSLEHVLPFSIGVLVSKWTADALEPLSIYDLLTDMNAYPYLDSKARPVFTNDLGDITAPPKQSRMIDISHSPLVPASDLRKKLQRLHMSGELDGGLPILREGILVGLIPAPDLEFALDNLGNEENALCLMNPQARWLTPSGPRTNDLSASHTTGTHRSRPDLPLLLRQSNDSLRPVSRDTVTETGTEDDDIEAPARLVATRSPQRFQPQSDPTDFTPYIDPAPVALDICSPMDLVFELFVKLGLRYICVVREGKYAGLVHKKAFVKYVKEVEEAERKGHHV</sequence>
<keyword evidence="3 9" id="KW-0812">Transmembrane</keyword>
<evidence type="ECO:0000313" key="12">
    <source>
        <dbReference type="EMBL" id="KAF2218892.1"/>
    </source>
</evidence>
<reference evidence="13" key="1">
    <citation type="journal article" date="2020" name="Stud. Mycol.">
        <title>101 Dothideomycetes genomes: A test case for predicting lifestyles and emergence of pathogens.</title>
        <authorList>
            <person name="Haridas S."/>
            <person name="Albert R."/>
            <person name="Binder M."/>
            <person name="Bloem J."/>
            <person name="LaButti K."/>
            <person name="Salamov A."/>
            <person name="Andreopoulos B."/>
            <person name="Baker S."/>
            <person name="Barry K."/>
            <person name="Bills G."/>
            <person name="Bluhm B."/>
            <person name="Cannon C."/>
            <person name="Castanera R."/>
            <person name="Culley D."/>
            <person name="Daum C."/>
            <person name="Ezra D."/>
            <person name="Gonzalez J."/>
            <person name="Henrissat B."/>
            <person name="Kuo A."/>
            <person name="Liang C."/>
            <person name="Lipzen A."/>
            <person name="Lutzoni F."/>
            <person name="Magnuson J."/>
            <person name="Mondo S."/>
            <person name="Nolan M."/>
            <person name="Ohm R."/>
            <person name="Pangilinan J."/>
            <person name="Park H.-J."/>
            <person name="Ramirez L."/>
            <person name="Alfaro M."/>
            <person name="Sun H."/>
            <person name="Tritt A."/>
            <person name="Yoshinaga Y."/>
            <person name="Zwiers L.-H."/>
            <person name="Turgeon B."/>
            <person name="Goodwin S."/>
            <person name="Spatafora J."/>
            <person name="Crous P."/>
            <person name="Grigoriev I."/>
        </authorList>
    </citation>
    <scope>NUCLEOTIDE SEQUENCE [LARGE SCALE GENOMIC DNA]</scope>
    <source>
        <strain evidence="13">CECT 20119</strain>
    </source>
</reference>
<dbReference type="GO" id="GO:0005794">
    <property type="term" value="C:Golgi apparatus"/>
    <property type="evidence" value="ECO:0007669"/>
    <property type="project" value="TreeGrafter"/>
</dbReference>
<feature type="transmembrane region" description="Helical" evidence="9">
    <location>
        <begin position="443"/>
        <end position="460"/>
    </location>
</feature>
<proteinExistence type="inferred from homology"/>
<dbReference type="PROSITE" id="PS51371">
    <property type="entry name" value="CBS"/>
    <property type="match status" value="1"/>
</dbReference>
<evidence type="ECO:0000256" key="2">
    <source>
        <dbReference type="ARBA" id="ARBA00022448"/>
    </source>
</evidence>
<dbReference type="SUPFAM" id="SSF54631">
    <property type="entry name" value="CBS-domain pair"/>
    <property type="match status" value="1"/>
</dbReference>
<feature type="transmembrane region" description="Helical" evidence="9">
    <location>
        <begin position="521"/>
        <end position="539"/>
    </location>
</feature>